<feature type="region of interest" description="Disordered" evidence="8">
    <location>
        <begin position="360"/>
        <end position="390"/>
    </location>
</feature>
<dbReference type="GO" id="GO:0005634">
    <property type="term" value="C:nucleus"/>
    <property type="evidence" value="ECO:0007669"/>
    <property type="project" value="UniProtKB-SubCell"/>
</dbReference>
<evidence type="ECO:0000259" key="9">
    <source>
        <dbReference type="PROSITE" id="PS50090"/>
    </source>
</evidence>
<dbReference type="InterPro" id="IPR032451">
    <property type="entry name" value="SMARCC_C"/>
</dbReference>
<evidence type="ECO:0000256" key="7">
    <source>
        <dbReference type="ARBA" id="ARBA00023242"/>
    </source>
</evidence>
<dbReference type="InterPro" id="IPR009057">
    <property type="entry name" value="Homeodomain-like_sf"/>
</dbReference>
<gene>
    <name evidence="13" type="ORF">TAV2_LOCUS13107</name>
</gene>
<keyword evidence="14" id="KW-1185">Reference proteome</keyword>
<dbReference type="PANTHER" id="PTHR12802:SF44">
    <property type="entry name" value="SWI_SNF COMPLEX SUBUNIT SWI3B"/>
    <property type="match status" value="1"/>
</dbReference>
<dbReference type="Pfam" id="PF00249">
    <property type="entry name" value="Myb_DNA-binding"/>
    <property type="match status" value="1"/>
</dbReference>
<dbReference type="SMART" id="SM00717">
    <property type="entry name" value="SANT"/>
    <property type="match status" value="1"/>
</dbReference>
<dbReference type="Proteomes" id="UP000836841">
    <property type="component" value="Chromosome 4"/>
</dbReference>
<dbReference type="Gene3D" id="1.10.10.60">
    <property type="entry name" value="Homeodomain-like"/>
    <property type="match status" value="1"/>
</dbReference>
<evidence type="ECO:0000256" key="3">
    <source>
        <dbReference type="ARBA" id="ARBA00022853"/>
    </source>
</evidence>
<dbReference type="InterPro" id="IPR007526">
    <property type="entry name" value="SWIRM"/>
</dbReference>
<keyword evidence="2" id="KW-0217">Developmental protein</keyword>
<feature type="compositionally biased region" description="Polar residues" evidence="8">
    <location>
        <begin position="372"/>
        <end position="382"/>
    </location>
</feature>
<dbReference type="SUPFAM" id="SSF46689">
    <property type="entry name" value="Homeodomain-like"/>
    <property type="match status" value="2"/>
</dbReference>
<evidence type="ECO:0000256" key="5">
    <source>
        <dbReference type="ARBA" id="ARBA00023125"/>
    </source>
</evidence>
<accession>A0AAU9S8J1</accession>
<evidence type="ECO:0000259" key="11">
    <source>
        <dbReference type="PROSITE" id="PS51293"/>
    </source>
</evidence>
<keyword evidence="7" id="KW-0539">Nucleus</keyword>
<evidence type="ECO:0000313" key="14">
    <source>
        <dbReference type="Proteomes" id="UP000836841"/>
    </source>
</evidence>
<name>A0AAU9S8J1_THLAR</name>
<evidence type="ECO:0000259" key="12">
    <source>
        <dbReference type="PROSITE" id="PS51294"/>
    </source>
</evidence>
<dbReference type="InterPro" id="IPR036388">
    <property type="entry name" value="WH-like_DNA-bd_sf"/>
</dbReference>
<evidence type="ECO:0008006" key="15">
    <source>
        <dbReference type="Google" id="ProtNLM"/>
    </source>
</evidence>
<dbReference type="PROSITE" id="PS50090">
    <property type="entry name" value="MYB_LIKE"/>
    <property type="match status" value="1"/>
</dbReference>
<reference evidence="13 14" key="1">
    <citation type="submission" date="2022-03" db="EMBL/GenBank/DDBJ databases">
        <authorList>
            <person name="Nunn A."/>
            <person name="Chopra R."/>
            <person name="Nunn A."/>
            <person name="Contreras Garrido A."/>
        </authorList>
    </citation>
    <scope>NUCLEOTIDE SEQUENCE [LARGE SCALE GENOMIC DNA]</scope>
</reference>
<feature type="domain" description="SANT" evidence="11">
    <location>
        <begin position="225"/>
        <end position="276"/>
    </location>
</feature>
<feature type="domain" description="SWIRM" evidence="10">
    <location>
        <begin position="50"/>
        <end position="147"/>
    </location>
</feature>
<evidence type="ECO:0000256" key="8">
    <source>
        <dbReference type="SAM" id="MobiDB-lite"/>
    </source>
</evidence>
<dbReference type="PANTHER" id="PTHR12802">
    <property type="entry name" value="SWI/SNF COMPLEX-RELATED"/>
    <property type="match status" value="1"/>
</dbReference>
<dbReference type="Pfam" id="PF04433">
    <property type="entry name" value="SWIRM"/>
    <property type="match status" value="1"/>
</dbReference>
<dbReference type="InterPro" id="IPR017884">
    <property type="entry name" value="SANT_dom"/>
</dbReference>
<evidence type="ECO:0000313" key="13">
    <source>
        <dbReference type="EMBL" id="CAH2059568.1"/>
    </source>
</evidence>
<dbReference type="GO" id="GO:0006325">
    <property type="term" value="P:chromatin organization"/>
    <property type="evidence" value="ECO:0007669"/>
    <property type="project" value="UniProtKB-KW"/>
</dbReference>
<proteinExistence type="predicted"/>
<dbReference type="InterPro" id="IPR017930">
    <property type="entry name" value="Myb_dom"/>
</dbReference>
<organism evidence="13 14">
    <name type="scientific">Thlaspi arvense</name>
    <name type="common">Field penny-cress</name>
    <dbReference type="NCBI Taxonomy" id="13288"/>
    <lineage>
        <taxon>Eukaryota</taxon>
        <taxon>Viridiplantae</taxon>
        <taxon>Streptophyta</taxon>
        <taxon>Embryophyta</taxon>
        <taxon>Tracheophyta</taxon>
        <taxon>Spermatophyta</taxon>
        <taxon>Magnoliopsida</taxon>
        <taxon>eudicotyledons</taxon>
        <taxon>Gunneridae</taxon>
        <taxon>Pentapetalae</taxon>
        <taxon>rosids</taxon>
        <taxon>malvids</taxon>
        <taxon>Brassicales</taxon>
        <taxon>Brassicaceae</taxon>
        <taxon>Thlaspideae</taxon>
        <taxon>Thlaspi</taxon>
    </lineage>
</organism>
<dbReference type="AlphaFoldDB" id="A0AAU9S8J1"/>
<feature type="domain" description="Myb-like" evidence="9">
    <location>
        <begin position="222"/>
        <end position="272"/>
    </location>
</feature>
<feature type="region of interest" description="Disordered" evidence="8">
    <location>
        <begin position="147"/>
        <end position="168"/>
    </location>
</feature>
<dbReference type="CDD" id="cd00167">
    <property type="entry name" value="SANT"/>
    <property type="match status" value="1"/>
</dbReference>
<keyword evidence="3" id="KW-0156">Chromatin regulator</keyword>
<dbReference type="PROSITE" id="PS50934">
    <property type="entry name" value="SWIRM"/>
    <property type="match status" value="1"/>
</dbReference>
<evidence type="ECO:0000256" key="4">
    <source>
        <dbReference type="ARBA" id="ARBA00023015"/>
    </source>
</evidence>
<feature type="domain" description="HTH myb-type" evidence="12">
    <location>
        <begin position="227"/>
        <end position="264"/>
    </location>
</feature>
<keyword evidence="6" id="KW-0804">Transcription</keyword>
<evidence type="ECO:0000256" key="6">
    <source>
        <dbReference type="ARBA" id="ARBA00023163"/>
    </source>
</evidence>
<evidence type="ECO:0000256" key="1">
    <source>
        <dbReference type="ARBA" id="ARBA00004123"/>
    </source>
</evidence>
<evidence type="ECO:0000256" key="2">
    <source>
        <dbReference type="ARBA" id="ARBA00022473"/>
    </source>
</evidence>
<dbReference type="InterPro" id="IPR001005">
    <property type="entry name" value="SANT/Myb"/>
</dbReference>
<keyword evidence="4" id="KW-0805">Transcription regulation</keyword>
<dbReference type="EMBL" id="OU466860">
    <property type="protein sequence ID" value="CAH2059568.1"/>
    <property type="molecule type" value="Genomic_DNA"/>
</dbReference>
<dbReference type="PROSITE" id="PS51293">
    <property type="entry name" value="SANT"/>
    <property type="match status" value="1"/>
</dbReference>
<feature type="compositionally biased region" description="Low complexity" evidence="8">
    <location>
        <begin position="28"/>
        <end position="45"/>
    </location>
</feature>
<sequence length="471" mass="52341">MATIAPNSGGSGEILPMTPSLPVTPETSSGVAASSQSAQPPSSSSDIECIYVPSYSRWFSWTDINECEVRSLPEFFDSRSSSKSPKFYLYLRNSIIKQYRDDHPRKISFTDVRRTLVGDVVSIRRVFDFLDSWGLINYSSSTSAKPLKWDEKEPGKSAGDAASDPPTTVKETAKRICNGCKSICSVACFASEKHELTLCARCYVRGNYRVGINSSEFKRVELSEESKAVWSEKETLQLLEAVMHFGDDWKKVAPHVTGRTEKDCVSQFVKLPFGEQFDKDSDSEDASETFDLVKGSPDPESEGRIRDGSSPNKRMKLTPLADASNPIMAQAAFLSALAGTKVAEAASRAAVTALSDVDHEADKNAGGDPNRQEINGGSSGETARNDSERALADAKSLIEKEEHEVEGAIREIVEVEMMKIRDRIVHFEKLDLEMERSRKQMEEMKNLLFADQLNIFFHTRRARKAEDRVEC</sequence>
<comment type="subcellular location">
    <subcellularLocation>
        <location evidence="1">Nucleus</location>
    </subcellularLocation>
</comment>
<evidence type="ECO:0000259" key="10">
    <source>
        <dbReference type="PROSITE" id="PS50934"/>
    </source>
</evidence>
<feature type="region of interest" description="Disordered" evidence="8">
    <location>
        <begin position="1"/>
        <end position="45"/>
    </location>
</feature>
<keyword evidence="5" id="KW-0238">DNA-binding</keyword>
<dbReference type="Pfam" id="PF16495">
    <property type="entry name" value="SWIRM-assoc_1"/>
    <property type="match status" value="1"/>
</dbReference>
<protein>
    <recommendedName>
        <fullName evidence="15">SWI/SNF complex subunit SWI3B</fullName>
    </recommendedName>
</protein>
<dbReference type="Gene3D" id="1.10.10.10">
    <property type="entry name" value="Winged helix-like DNA-binding domain superfamily/Winged helix DNA-binding domain"/>
    <property type="match status" value="1"/>
</dbReference>
<dbReference type="FunFam" id="1.10.10.10:FF:000020">
    <property type="entry name" value="SWI/SNF complex subunit SMARCC2 isoform c"/>
    <property type="match status" value="1"/>
</dbReference>
<dbReference type="GO" id="GO:0003677">
    <property type="term" value="F:DNA binding"/>
    <property type="evidence" value="ECO:0007669"/>
    <property type="project" value="UniProtKB-KW"/>
</dbReference>
<feature type="region of interest" description="Disordered" evidence="8">
    <location>
        <begin position="277"/>
        <end position="317"/>
    </location>
</feature>
<dbReference type="PROSITE" id="PS51294">
    <property type="entry name" value="HTH_MYB"/>
    <property type="match status" value="1"/>
</dbReference>